<protein>
    <submittedName>
        <fullName evidence="1">Uncharacterized protein</fullName>
    </submittedName>
</protein>
<dbReference type="STRING" id="1263015.BN580_00055"/>
<evidence type="ECO:0000313" key="2">
    <source>
        <dbReference type="Proteomes" id="UP000017938"/>
    </source>
</evidence>
<name>R6TR14_9BACT</name>
<gene>
    <name evidence="1" type="ORF">BN580_00055</name>
</gene>
<reference evidence="1" key="1">
    <citation type="submission" date="2012-11" db="EMBL/GenBank/DDBJ databases">
        <title>Dependencies among metagenomic species, viruses, plasmids and units of genetic variation.</title>
        <authorList>
            <person name="Nielsen H.B."/>
            <person name="Almeida M."/>
            <person name="Juncker A.S."/>
            <person name="Rasmussen S."/>
            <person name="Li J."/>
            <person name="Sunagawa S."/>
            <person name="Plichta D."/>
            <person name="Gautier L."/>
            <person name="Le Chatelier E."/>
            <person name="Peletier E."/>
            <person name="Bonde I."/>
            <person name="Nielsen T."/>
            <person name="Manichanh C."/>
            <person name="Arumugam M."/>
            <person name="Batto J."/>
            <person name="Santos M.B.Q.D."/>
            <person name="Blom N."/>
            <person name="Borruel N."/>
            <person name="Burgdorf K.S."/>
            <person name="Boumezbeur F."/>
            <person name="Casellas F."/>
            <person name="Dore J."/>
            <person name="Guarner F."/>
            <person name="Hansen T."/>
            <person name="Hildebrand F."/>
            <person name="Kaas R.S."/>
            <person name="Kennedy S."/>
            <person name="Kristiansen K."/>
            <person name="Kultima J.R."/>
            <person name="Leonard P."/>
            <person name="Levenez F."/>
            <person name="Lund O."/>
            <person name="Moumen B."/>
            <person name="Le Paslier D."/>
            <person name="Pons N."/>
            <person name="Pedersen O."/>
            <person name="Prifti E."/>
            <person name="Qin J."/>
            <person name="Raes J."/>
            <person name="Tap J."/>
            <person name="Tims S."/>
            <person name="Ussery D.W."/>
            <person name="Yamada T."/>
            <person name="MetaHit consortium"/>
            <person name="Renault P."/>
            <person name="Sicheritz-Ponten T."/>
            <person name="Bork P."/>
            <person name="Wang J."/>
            <person name="Brunak S."/>
            <person name="Ehrlich S.D."/>
        </authorList>
    </citation>
    <scope>NUCLEOTIDE SEQUENCE [LARGE SCALE GENOMIC DNA]</scope>
</reference>
<comment type="caution">
    <text evidence="1">The sequence shown here is derived from an EMBL/GenBank/DDBJ whole genome shotgun (WGS) entry which is preliminary data.</text>
</comment>
<evidence type="ECO:0000313" key="1">
    <source>
        <dbReference type="EMBL" id="CDC72254.1"/>
    </source>
</evidence>
<proteinExistence type="predicted"/>
<sequence length="79" mass="9345">MKIYTERNKEADIVEILLNYQEFRKMMISLKKFDDKVSQFKLKNKDKKDLGFTHLHLQDCGITGENGKSDVVFYVNLNE</sequence>
<accession>R6TR14</accession>
<dbReference type="AlphaFoldDB" id="R6TR14"/>
<dbReference type="EMBL" id="CBFW010000101">
    <property type="protein sequence ID" value="CDC72254.1"/>
    <property type="molecule type" value="Genomic_DNA"/>
</dbReference>
<dbReference type="Proteomes" id="UP000017938">
    <property type="component" value="Unassembled WGS sequence"/>
</dbReference>
<organism evidence="1 2">
    <name type="scientific">Candidatus Colimorpha enterica</name>
    <dbReference type="NCBI Taxonomy" id="3083063"/>
    <lineage>
        <taxon>Bacteria</taxon>
        <taxon>Pseudomonadati</taxon>
        <taxon>Bacteroidota</taxon>
        <taxon>Bacteroidia</taxon>
        <taxon>Bacteroidales</taxon>
        <taxon>Candidatus Colimorpha</taxon>
    </lineage>
</organism>